<evidence type="ECO:0000259" key="1">
    <source>
        <dbReference type="Pfam" id="PF08241"/>
    </source>
</evidence>
<dbReference type="Pfam" id="PF08241">
    <property type="entry name" value="Methyltransf_11"/>
    <property type="match status" value="1"/>
</dbReference>
<dbReference type="GO" id="GO:0008757">
    <property type="term" value="F:S-adenosylmethionine-dependent methyltransferase activity"/>
    <property type="evidence" value="ECO:0007669"/>
    <property type="project" value="InterPro"/>
</dbReference>
<dbReference type="AlphaFoldDB" id="A0A382EFY4"/>
<reference evidence="2" key="1">
    <citation type="submission" date="2018-05" db="EMBL/GenBank/DDBJ databases">
        <authorList>
            <person name="Lanie J.A."/>
            <person name="Ng W.-L."/>
            <person name="Kazmierczak K.M."/>
            <person name="Andrzejewski T.M."/>
            <person name="Davidsen T.M."/>
            <person name="Wayne K.J."/>
            <person name="Tettelin H."/>
            <person name="Glass J.I."/>
            <person name="Rusch D."/>
            <person name="Podicherti R."/>
            <person name="Tsui H.-C.T."/>
            <person name="Winkler M.E."/>
        </authorList>
    </citation>
    <scope>NUCLEOTIDE SEQUENCE</scope>
</reference>
<dbReference type="InterPro" id="IPR013216">
    <property type="entry name" value="Methyltransf_11"/>
</dbReference>
<evidence type="ECO:0000313" key="2">
    <source>
        <dbReference type="EMBL" id="SVB49289.1"/>
    </source>
</evidence>
<dbReference type="SUPFAM" id="SSF53335">
    <property type="entry name" value="S-adenosyl-L-methionine-dependent methyltransferases"/>
    <property type="match status" value="1"/>
</dbReference>
<gene>
    <name evidence="2" type="ORF">METZ01_LOCUS202143</name>
</gene>
<dbReference type="CDD" id="cd02440">
    <property type="entry name" value="AdoMet_MTases"/>
    <property type="match status" value="1"/>
</dbReference>
<protein>
    <recommendedName>
        <fullName evidence="1">Methyltransferase type 11 domain-containing protein</fullName>
    </recommendedName>
</protein>
<proteinExistence type="predicted"/>
<dbReference type="PANTHER" id="PTHR43591">
    <property type="entry name" value="METHYLTRANSFERASE"/>
    <property type="match status" value="1"/>
</dbReference>
<sequence length="307" mass="34960">MTLRGTTPICDYEDSQYQTEFWEHGNREYEDRVERIALKYLLPKSGSRCLEVGAGAGRLTRELDAFDNIVVLDYSITQLQQAQSRLGREARYTYVAADAYNLPFVSGVFDAALMVRVIHHLTEAQSVLSSIHNTLRPNGTLILEFANKRNLKAIIRYFLHLQNWNPFNAETVEYNQLNYNFHPKTSTRWLNNSGFVVGQKRSVSHFRWHILKRIIPTDVLVTVDSLLQFTGPLWQLTPSVMLSANANDTGPTAESNTLFQCTFCSSNNLEHSSNYLTCPNCGRICVIKDGIYDFKKLHQGKGANNNE</sequence>
<feature type="domain" description="Methyltransferase type 11" evidence="1">
    <location>
        <begin position="50"/>
        <end position="143"/>
    </location>
</feature>
<name>A0A382EFY4_9ZZZZ</name>
<organism evidence="2">
    <name type="scientific">marine metagenome</name>
    <dbReference type="NCBI Taxonomy" id="408172"/>
    <lineage>
        <taxon>unclassified sequences</taxon>
        <taxon>metagenomes</taxon>
        <taxon>ecological metagenomes</taxon>
    </lineage>
</organism>
<dbReference type="EMBL" id="UINC01044187">
    <property type="protein sequence ID" value="SVB49289.1"/>
    <property type="molecule type" value="Genomic_DNA"/>
</dbReference>
<dbReference type="Gene3D" id="3.40.50.150">
    <property type="entry name" value="Vaccinia Virus protein VP39"/>
    <property type="match status" value="1"/>
</dbReference>
<accession>A0A382EFY4</accession>
<dbReference type="InterPro" id="IPR029063">
    <property type="entry name" value="SAM-dependent_MTases_sf"/>
</dbReference>